<dbReference type="EMBL" id="KZ821619">
    <property type="protein sequence ID" value="PYH70969.1"/>
    <property type="molecule type" value="Genomic_DNA"/>
</dbReference>
<protein>
    <submittedName>
        <fullName evidence="1">Uncharacterized protein</fullName>
    </submittedName>
</protein>
<organism evidence="1 2">
    <name type="scientific">Aspergillus vadensis (strain CBS 113365 / IMI 142717 / IBT 24658)</name>
    <dbReference type="NCBI Taxonomy" id="1448311"/>
    <lineage>
        <taxon>Eukaryota</taxon>
        <taxon>Fungi</taxon>
        <taxon>Dikarya</taxon>
        <taxon>Ascomycota</taxon>
        <taxon>Pezizomycotina</taxon>
        <taxon>Eurotiomycetes</taxon>
        <taxon>Eurotiomycetidae</taxon>
        <taxon>Eurotiales</taxon>
        <taxon>Aspergillaceae</taxon>
        <taxon>Aspergillus</taxon>
        <taxon>Aspergillus subgen. Circumdati</taxon>
    </lineage>
</organism>
<accession>A0A319BFW1</accession>
<sequence>MYRLLFRHTSRPSTPSGTIRSSTSIANTQFLQSLSAHQHIHKSRSMNDNALTPEATEVQKQNEAAALASASVTASGKLPIKYVSDVIVDIPLAAAEGFRVLTGLYGDKLQDVAVLDFFNRLTQKGGELGDDEDDYS</sequence>
<keyword evidence="2" id="KW-1185">Reference proteome</keyword>
<reference evidence="1" key="1">
    <citation type="submission" date="2016-12" db="EMBL/GenBank/DDBJ databases">
        <title>The genomes of Aspergillus section Nigri reveals drivers in fungal speciation.</title>
        <authorList>
            <consortium name="DOE Joint Genome Institute"/>
            <person name="Vesth T.C."/>
            <person name="Nybo J."/>
            <person name="Theobald S."/>
            <person name="Brandl J."/>
            <person name="Frisvad J.C."/>
            <person name="Nielsen K.F."/>
            <person name="Lyhne E.K."/>
            <person name="Kogle M.E."/>
            <person name="Kuo A."/>
            <person name="Riley R."/>
            <person name="Clum A."/>
            <person name="Nolan M."/>
            <person name="Lipzen A."/>
            <person name="Salamov A."/>
            <person name="Henrissat B."/>
            <person name="Wiebenga A."/>
            <person name="De Vries R.P."/>
            <person name="Grigoriev I.V."/>
            <person name="Mortensen U.H."/>
            <person name="Andersen M.R."/>
            <person name="Baker S.E."/>
        </authorList>
    </citation>
    <scope>NUCLEOTIDE SEQUENCE [LARGE SCALE GENOMIC DNA]</scope>
    <source>
        <strain evidence="1">CBS 113365</strain>
    </source>
</reference>
<evidence type="ECO:0000313" key="1">
    <source>
        <dbReference type="EMBL" id="PYH70969.1"/>
    </source>
</evidence>
<dbReference type="OrthoDB" id="428159at2759"/>
<evidence type="ECO:0000313" key="2">
    <source>
        <dbReference type="Proteomes" id="UP000248405"/>
    </source>
</evidence>
<proteinExistence type="predicted"/>
<name>A0A319BFW1_ASPVC</name>
<gene>
    <name evidence="1" type="ORF">BO88DRAFT_451666</name>
</gene>
<dbReference type="RefSeq" id="XP_025564763.1">
    <property type="nucleotide sequence ID" value="XM_025710644.1"/>
</dbReference>
<dbReference type="GeneID" id="37215236"/>
<dbReference type="Proteomes" id="UP000248405">
    <property type="component" value="Unassembled WGS sequence"/>
</dbReference>
<dbReference type="AlphaFoldDB" id="A0A319BFW1"/>